<evidence type="ECO:0000313" key="10">
    <source>
        <dbReference type="EMBL" id="RDH87965.1"/>
    </source>
</evidence>
<organism evidence="10 11">
    <name type="scientific">endosymbiont of Escarpia spicata</name>
    <dbReference type="NCBI Taxonomy" id="2200908"/>
    <lineage>
        <taxon>Bacteria</taxon>
        <taxon>Pseudomonadati</taxon>
        <taxon>Pseudomonadota</taxon>
        <taxon>Gammaproteobacteria</taxon>
        <taxon>sulfur-oxidizing symbionts</taxon>
    </lineage>
</organism>
<dbReference type="AlphaFoldDB" id="A0A370DSA6"/>
<feature type="signal peptide" evidence="8">
    <location>
        <begin position="1"/>
        <end position="29"/>
    </location>
</feature>
<evidence type="ECO:0000256" key="8">
    <source>
        <dbReference type="HAMAP-Rule" id="MF_00997"/>
    </source>
</evidence>
<keyword evidence="2 8" id="KW-0479">Metal-binding</keyword>
<keyword evidence="6 8" id="KW-0862">Zinc</keyword>
<gene>
    <name evidence="10" type="ORF">DIZ78_04375</name>
</gene>
<dbReference type="Gene3D" id="1.25.40.10">
    <property type="entry name" value="Tetratricopeptide repeat domain"/>
    <property type="match status" value="1"/>
</dbReference>
<feature type="binding site" evidence="8">
    <location>
        <position position="212"/>
    </location>
    <ligand>
        <name>Zn(2+)</name>
        <dbReference type="ChEBI" id="CHEBI:29105"/>
        <note>catalytic</note>
    </ligand>
</feature>
<feature type="active site" description="Proton donor" evidence="8">
    <location>
        <position position="216"/>
    </location>
</feature>
<evidence type="ECO:0000256" key="5">
    <source>
        <dbReference type="ARBA" id="ARBA00022801"/>
    </source>
</evidence>
<comment type="caution">
    <text evidence="10">The sequence shown here is derived from an EMBL/GenBank/DDBJ whole genome shotgun (WGS) entry which is preliminary data.</text>
</comment>
<dbReference type="InterPro" id="IPR001915">
    <property type="entry name" value="Peptidase_M48"/>
</dbReference>
<dbReference type="InterPro" id="IPR030873">
    <property type="entry name" value="Protease_BepA"/>
</dbReference>
<reference evidence="10 11" key="1">
    <citation type="journal article" date="2018" name="ISME J.">
        <title>Endosymbiont genomes yield clues of tubeworm success.</title>
        <authorList>
            <person name="Li Y."/>
            <person name="Liles M.R."/>
            <person name="Halanych K.M."/>
        </authorList>
    </citation>
    <scope>NUCLEOTIDE SEQUENCE [LARGE SCALE GENOMIC DNA]</scope>
    <source>
        <strain evidence="10">A1462</strain>
    </source>
</reference>
<dbReference type="InterPro" id="IPR051156">
    <property type="entry name" value="Mito/Outer_Membr_Metalloprot"/>
</dbReference>
<keyword evidence="11" id="KW-1185">Reference proteome</keyword>
<evidence type="ECO:0000256" key="7">
    <source>
        <dbReference type="ARBA" id="ARBA00023049"/>
    </source>
</evidence>
<evidence type="ECO:0000259" key="9">
    <source>
        <dbReference type="Pfam" id="PF01435"/>
    </source>
</evidence>
<dbReference type="Pfam" id="PF01435">
    <property type="entry name" value="Peptidase_M48"/>
    <property type="match status" value="1"/>
</dbReference>
<dbReference type="EC" id="3.4.-.-" evidence="8"/>
<dbReference type="GO" id="GO:0042597">
    <property type="term" value="C:periplasmic space"/>
    <property type="evidence" value="ECO:0007669"/>
    <property type="project" value="UniProtKB-SubCell"/>
</dbReference>
<dbReference type="HAMAP" id="MF_00997">
    <property type="entry name" value="Protease_BepA"/>
    <property type="match status" value="1"/>
</dbReference>
<dbReference type="GO" id="GO:0004222">
    <property type="term" value="F:metalloendopeptidase activity"/>
    <property type="evidence" value="ECO:0007669"/>
    <property type="project" value="InterPro"/>
</dbReference>
<feature type="binding site" evidence="8">
    <location>
        <position position="150"/>
    </location>
    <ligand>
        <name>Zn(2+)</name>
        <dbReference type="ChEBI" id="CHEBI:29105"/>
        <note>catalytic</note>
    </ligand>
</feature>
<dbReference type="GO" id="GO:0051603">
    <property type="term" value="P:proteolysis involved in protein catabolic process"/>
    <property type="evidence" value="ECO:0007669"/>
    <property type="project" value="TreeGrafter"/>
</dbReference>
<comment type="subcellular location">
    <subcellularLocation>
        <location evidence="8">Periplasm</location>
    </subcellularLocation>
</comment>
<dbReference type="PANTHER" id="PTHR22726">
    <property type="entry name" value="METALLOENDOPEPTIDASE OMA1"/>
    <property type="match status" value="1"/>
</dbReference>
<comment type="similarity">
    <text evidence="8">Belongs to the peptidase M48 family. BepA subfamily.</text>
</comment>
<evidence type="ECO:0000256" key="3">
    <source>
        <dbReference type="ARBA" id="ARBA00022729"/>
    </source>
</evidence>
<feature type="binding site" evidence="8">
    <location>
        <position position="146"/>
    </location>
    <ligand>
        <name>Zn(2+)</name>
        <dbReference type="ChEBI" id="CHEBI:29105"/>
        <note>catalytic</note>
    </ligand>
</feature>
<feature type="domain" description="Peptidase M48" evidence="9">
    <location>
        <begin position="83"/>
        <end position="270"/>
    </location>
</feature>
<keyword evidence="1 8" id="KW-0645">Protease</keyword>
<keyword evidence="4 8" id="KW-0574">Periplasm</keyword>
<dbReference type="GO" id="GO:0008270">
    <property type="term" value="F:zinc ion binding"/>
    <property type="evidence" value="ECO:0007669"/>
    <property type="project" value="UniProtKB-UniRule"/>
</dbReference>
<feature type="active site" evidence="8">
    <location>
        <position position="147"/>
    </location>
</feature>
<name>A0A370DSA6_9GAMM</name>
<dbReference type="Proteomes" id="UP000254771">
    <property type="component" value="Unassembled WGS sequence"/>
</dbReference>
<dbReference type="PANTHER" id="PTHR22726:SF1">
    <property type="entry name" value="METALLOENDOPEPTIDASE OMA1, MITOCHONDRIAL"/>
    <property type="match status" value="1"/>
</dbReference>
<comment type="function">
    <text evidence="8">Functions as both a chaperone and a metalloprotease. Maintains the integrity of the outer membrane by promoting either the assembly or the elimination of outer membrane proteins, depending on their folding state.</text>
</comment>
<evidence type="ECO:0000313" key="11">
    <source>
        <dbReference type="Proteomes" id="UP000254771"/>
    </source>
</evidence>
<sequence precursor="true">MDRRSSNPTFPLFALLISLCIGFTATAFGAVPGNGTNEEEIRLPELGSPSDQYLTPADEARLGRAFMQSILETQPVLDDPLITEYIQTLGNRLLNKSEAAGQEYRFFVIEEPMINAFAGPGGHIGIYTGLILATQSESELASVIAHEIAHVTQKHLLRAFDAANRMSGKTAVLMLAAILVGIAGSTDAGIALASGVQAGALQEQINFTRSNEQEADHVGIKILADAELDPRSMPVFFERLTHANRLFDTGIPEMLRTHPVTTNRIADALGRAETYSYKQYSSDLRYFLTRETLRMRQFKKSDEAVEHFRSGLEEGRYLNKEAHQFGYALALAKDRNFPAANKLITELLKKRPDQVEYILAEANIAKESGGRQKALRSLETAHMLLPDSYPVTIAYSEILLETGKAEEAKKTIDQARSFRPNDPRLFRLLAKAEENLNNSAQSHRLLAEAYVAEGKLSAAIQQLDIALKQKKTQDFYQSSQIEARLRELKALKKLEDTKNNKKKK</sequence>
<dbReference type="EMBL" id="QFXE01000005">
    <property type="protein sequence ID" value="RDH87965.1"/>
    <property type="molecule type" value="Genomic_DNA"/>
</dbReference>
<evidence type="ECO:0000256" key="4">
    <source>
        <dbReference type="ARBA" id="ARBA00022764"/>
    </source>
</evidence>
<evidence type="ECO:0000256" key="2">
    <source>
        <dbReference type="ARBA" id="ARBA00022723"/>
    </source>
</evidence>
<evidence type="ECO:0000256" key="6">
    <source>
        <dbReference type="ARBA" id="ARBA00022833"/>
    </source>
</evidence>
<dbReference type="Gene3D" id="3.30.2010.10">
    <property type="entry name" value="Metalloproteases ('zincins'), catalytic domain"/>
    <property type="match status" value="1"/>
</dbReference>
<comment type="cofactor">
    <cofactor evidence="8">
        <name>Zn(2+)</name>
        <dbReference type="ChEBI" id="CHEBI:29105"/>
    </cofactor>
    <text evidence="8">Binds 1 zinc ion per subunit.</text>
</comment>
<accession>A0A370DSA6</accession>
<dbReference type="GO" id="GO:0016020">
    <property type="term" value="C:membrane"/>
    <property type="evidence" value="ECO:0007669"/>
    <property type="project" value="InterPro"/>
</dbReference>
<keyword evidence="7 8" id="KW-0482">Metalloprotease</keyword>
<keyword evidence="5 8" id="KW-0378">Hydrolase</keyword>
<evidence type="ECO:0000256" key="1">
    <source>
        <dbReference type="ARBA" id="ARBA00022670"/>
    </source>
</evidence>
<protein>
    <recommendedName>
        <fullName evidence="8">Putative beta-barrel assembly-enhancing protease</fullName>
        <ecNumber evidence="8">3.4.-.-</ecNumber>
    </recommendedName>
</protein>
<dbReference type="InterPro" id="IPR011990">
    <property type="entry name" value="TPR-like_helical_dom_sf"/>
</dbReference>
<feature type="chain" id="PRO_5017095692" description="Putative beta-barrel assembly-enhancing protease" evidence="8">
    <location>
        <begin position="30"/>
        <end position="504"/>
    </location>
</feature>
<dbReference type="SUPFAM" id="SSF48452">
    <property type="entry name" value="TPR-like"/>
    <property type="match status" value="1"/>
</dbReference>
<keyword evidence="3 8" id="KW-0732">Signal</keyword>
<proteinExistence type="inferred from homology"/>
<dbReference type="Pfam" id="PF14559">
    <property type="entry name" value="TPR_19"/>
    <property type="match status" value="1"/>
</dbReference>